<feature type="compositionally biased region" description="Basic residues" evidence="4">
    <location>
        <begin position="355"/>
        <end position="366"/>
    </location>
</feature>
<evidence type="ECO:0000313" key="7">
    <source>
        <dbReference type="Proteomes" id="UP000325577"/>
    </source>
</evidence>
<name>A0A5J5B352_9ASTE</name>
<dbReference type="Gene3D" id="1.20.5.190">
    <property type="match status" value="1"/>
</dbReference>
<protein>
    <recommendedName>
        <fullName evidence="5">DUF4005 domain-containing protein</fullName>
    </recommendedName>
</protein>
<reference evidence="6 7" key="1">
    <citation type="submission" date="2019-09" db="EMBL/GenBank/DDBJ databases">
        <title>A chromosome-level genome assembly of the Chinese tupelo Nyssa sinensis.</title>
        <authorList>
            <person name="Yang X."/>
            <person name="Kang M."/>
            <person name="Yang Y."/>
            <person name="Xiong H."/>
            <person name="Wang M."/>
            <person name="Zhang Z."/>
            <person name="Wang Z."/>
            <person name="Wu H."/>
            <person name="Ma T."/>
            <person name="Liu J."/>
            <person name="Xi Z."/>
        </authorList>
    </citation>
    <scope>NUCLEOTIDE SEQUENCE [LARGE SCALE GENOMIC DNA]</scope>
    <source>
        <strain evidence="6">J267</strain>
        <tissue evidence="6">Leaf</tissue>
    </source>
</reference>
<evidence type="ECO:0000313" key="6">
    <source>
        <dbReference type="EMBL" id="KAA8536990.1"/>
    </source>
</evidence>
<dbReference type="Pfam" id="PF00612">
    <property type="entry name" value="IQ"/>
    <property type="match status" value="2"/>
</dbReference>
<feature type="region of interest" description="Disordered" evidence="4">
    <location>
        <begin position="339"/>
        <end position="375"/>
    </location>
</feature>
<evidence type="ECO:0000256" key="2">
    <source>
        <dbReference type="ARBA" id="ARBA00024341"/>
    </source>
</evidence>
<sequence>MGKASKWIRNILLGKKEEKDKKTESSFLAQSLATPRAILPETPKEKRRWSFGRSASTDNARKSNRSFDSIVTTQLVTKALLEHEQAQPCATAMALATNEATKRAMRVRATAAHAPAGKPGPVKDAAATKIQAAFRSYLARKALCALRGLVKLQALVRGHLVRKQTNALMRCMHALMAIQVRARVQRIQMAEEAQHSIKRQTNHKELAQDYQLSKAFSETIDVNINEIPRGLKSKSGRINNPQIKRMEHGFSTYYSGSLSISNQEHHVRPNPSALTDRNSRNCNKQFDEYCFTTAKRSSQYYSTMSKNNPTITPFVIPLPDYGDSLSHDNQFFPNFMANTESSRAKVRSQSEPKQRPKQSMKQKSRRSTSMEGMDDTQDIQMQCSSSNARHNTQKNQYPWLIKLYRSTKSIKDSEQDSTSTTTNNSNNCSSLIGYEPLVNLY</sequence>
<dbReference type="GO" id="GO:0005516">
    <property type="term" value="F:calmodulin binding"/>
    <property type="evidence" value="ECO:0007669"/>
    <property type="project" value="UniProtKB-KW"/>
</dbReference>
<dbReference type="Pfam" id="PF13178">
    <property type="entry name" value="DUF4005"/>
    <property type="match status" value="1"/>
</dbReference>
<feature type="domain" description="DUF4005" evidence="5">
    <location>
        <begin position="295"/>
        <end position="393"/>
    </location>
</feature>
<evidence type="ECO:0000256" key="1">
    <source>
        <dbReference type="ARBA" id="ARBA00022860"/>
    </source>
</evidence>
<dbReference type="AlphaFoldDB" id="A0A5J5B352"/>
<comment type="subunit">
    <text evidence="3">Binds to multiple calmodulin (CaM) in the presence of Ca(2+) and CaM-like proteins.</text>
</comment>
<dbReference type="PANTHER" id="PTHR32295:SF263">
    <property type="entry name" value="DUF4005 DOMAIN-CONTAINING PROTEIN"/>
    <property type="match status" value="1"/>
</dbReference>
<dbReference type="Proteomes" id="UP000325577">
    <property type="component" value="Linkage Group LG16"/>
</dbReference>
<evidence type="ECO:0000256" key="4">
    <source>
        <dbReference type="SAM" id="MobiDB-lite"/>
    </source>
</evidence>
<dbReference type="OrthoDB" id="1298402at2759"/>
<dbReference type="CDD" id="cd23767">
    <property type="entry name" value="IQCD"/>
    <property type="match status" value="1"/>
</dbReference>
<dbReference type="SMART" id="SM00015">
    <property type="entry name" value="IQ"/>
    <property type="match status" value="2"/>
</dbReference>
<proteinExistence type="inferred from homology"/>
<dbReference type="PANTHER" id="PTHR32295">
    <property type="entry name" value="IQ-DOMAIN 5-RELATED"/>
    <property type="match status" value="1"/>
</dbReference>
<dbReference type="InterPro" id="IPR025064">
    <property type="entry name" value="DUF4005"/>
</dbReference>
<keyword evidence="7" id="KW-1185">Reference proteome</keyword>
<keyword evidence="1" id="KW-0112">Calmodulin-binding</keyword>
<dbReference type="PROSITE" id="PS50096">
    <property type="entry name" value="IQ"/>
    <property type="match status" value="2"/>
</dbReference>
<organism evidence="6 7">
    <name type="scientific">Nyssa sinensis</name>
    <dbReference type="NCBI Taxonomy" id="561372"/>
    <lineage>
        <taxon>Eukaryota</taxon>
        <taxon>Viridiplantae</taxon>
        <taxon>Streptophyta</taxon>
        <taxon>Embryophyta</taxon>
        <taxon>Tracheophyta</taxon>
        <taxon>Spermatophyta</taxon>
        <taxon>Magnoliopsida</taxon>
        <taxon>eudicotyledons</taxon>
        <taxon>Gunneridae</taxon>
        <taxon>Pentapetalae</taxon>
        <taxon>asterids</taxon>
        <taxon>Cornales</taxon>
        <taxon>Nyssaceae</taxon>
        <taxon>Nyssa</taxon>
    </lineage>
</organism>
<evidence type="ECO:0000259" key="5">
    <source>
        <dbReference type="Pfam" id="PF13178"/>
    </source>
</evidence>
<dbReference type="EMBL" id="CM018039">
    <property type="protein sequence ID" value="KAA8536990.1"/>
    <property type="molecule type" value="Genomic_DNA"/>
</dbReference>
<gene>
    <name evidence="6" type="ORF">F0562_029468</name>
</gene>
<comment type="similarity">
    <text evidence="2">Belongs to the IQD family.</text>
</comment>
<feature type="region of interest" description="Disordered" evidence="4">
    <location>
        <begin position="34"/>
        <end position="61"/>
    </location>
</feature>
<dbReference type="InterPro" id="IPR000048">
    <property type="entry name" value="IQ_motif_EF-hand-BS"/>
</dbReference>
<evidence type="ECO:0000256" key="3">
    <source>
        <dbReference type="ARBA" id="ARBA00024378"/>
    </source>
</evidence>
<accession>A0A5J5B352</accession>